<dbReference type="EMBL" id="JBHUHT010000008">
    <property type="protein sequence ID" value="MFD2095233.1"/>
    <property type="molecule type" value="Genomic_DNA"/>
</dbReference>
<keyword evidence="4" id="KW-1185">Reference proteome</keyword>
<dbReference type="Gene3D" id="3.30.300.90">
    <property type="entry name" value="BolA-like"/>
    <property type="match status" value="1"/>
</dbReference>
<dbReference type="InterPro" id="IPR002634">
    <property type="entry name" value="BolA"/>
</dbReference>
<evidence type="ECO:0000313" key="4">
    <source>
        <dbReference type="Proteomes" id="UP001597380"/>
    </source>
</evidence>
<dbReference type="NCBIfam" id="NF008638">
    <property type="entry name" value="PRK11628.1"/>
    <property type="match status" value="1"/>
</dbReference>
<dbReference type="InterPro" id="IPR036065">
    <property type="entry name" value="BolA-like_sf"/>
</dbReference>
<protein>
    <submittedName>
        <fullName evidence="3">Transcriptional regulator BolA</fullName>
    </submittedName>
</protein>
<dbReference type="PIRSF" id="PIRSF003113">
    <property type="entry name" value="BolA"/>
    <property type="match status" value="1"/>
</dbReference>
<dbReference type="Proteomes" id="UP001597380">
    <property type="component" value="Unassembled WGS sequence"/>
</dbReference>
<gene>
    <name evidence="3" type="primary">bolA</name>
    <name evidence="3" type="ORF">ACFSJ3_04490</name>
</gene>
<organism evidence="3 4">
    <name type="scientific">Corallincola platygyrae</name>
    <dbReference type="NCBI Taxonomy" id="1193278"/>
    <lineage>
        <taxon>Bacteria</taxon>
        <taxon>Pseudomonadati</taxon>
        <taxon>Pseudomonadota</taxon>
        <taxon>Gammaproteobacteria</taxon>
        <taxon>Alteromonadales</taxon>
        <taxon>Psychromonadaceae</taxon>
        <taxon>Corallincola</taxon>
    </lineage>
</organism>
<comment type="similarity">
    <text evidence="1 2">Belongs to the BolA/IbaG family.</text>
</comment>
<dbReference type="Pfam" id="PF01722">
    <property type="entry name" value="BolA"/>
    <property type="match status" value="1"/>
</dbReference>
<evidence type="ECO:0000256" key="1">
    <source>
        <dbReference type="ARBA" id="ARBA00005578"/>
    </source>
</evidence>
<dbReference type="InterPro" id="IPR050961">
    <property type="entry name" value="BolA/IbaG_stress_morph_reg"/>
</dbReference>
<reference evidence="4" key="1">
    <citation type="journal article" date="2019" name="Int. J. Syst. Evol. Microbiol.">
        <title>The Global Catalogue of Microorganisms (GCM) 10K type strain sequencing project: providing services to taxonomists for standard genome sequencing and annotation.</title>
        <authorList>
            <consortium name="The Broad Institute Genomics Platform"/>
            <consortium name="The Broad Institute Genome Sequencing Center for Infectious Disease"/>
            <person name="Wu L."/>
            <person name="Ma J."/>
        </authorList>
    </citation>
    <scope>NUCLEOTIDE SEQUENCE [LARGE SCALE GENOMIC DNA]</scope>
    <source>
        <strain evidence="4">CGMCC 1.10992</strain>
    </source>
</reference>
<dbReference type="RefSeq" id="WP_345338392.1">
    <property type="nucleotide sequence ID" value="NZ_BAABLI010000005.1"/>
</dbReference>
<dbReference type="SUPFAM" id="SSF82657">
    <property type="entry name" value="BolA-like"/>
    <property type="match status" value="1"/>
</dbReference>
<evidence type="ECO:0000256" key="2">
    <source>
        <dbReference type="RuleBase" id="RU003860"/>
    </source>
</evidence>
<evidence type="ECO:0000313" key="3">
    <source>
        <dbReference type="EMBL" id="MFD2095233.1"/>
    </source>
</evidence>
<dbReference type="PANTHER" id="PTHR46229">
    <property type="entry name" value="BOLA TRANSCRIPTION REGULATOR"/>
    <property type="match status" value="1"/>
</dbReference>
<sequence length="106" mass="11656">MSVQNQIENKLLEAFEPLHLEVLNESDNHNVPAGSESHFKVVIVSSRFEGERLLARHRAVNATLAEELAGPVHALAMHTYTAGEWKSNFGDFPSSPQCMGGSKARN</sequence>
<accession>A0ABW4XLR5</accession>
<dbReference type="PANTHER" id="PTHR46229:SF2">
    <property type="entry name" value="BOLA-LIKE PROTEIN 1"/>
    <property type="match status" value="1"/>
</dbReference>
<comment type="caution">
    <text evidence="3">The sequence shown here is derived from an EMBL/GenBank/DDBJ whole genome shotgun (WGS) entry which is preliminary data.</text>
</comment>
<name>A0ABW4XLR5_9GAMM</name>
<proteinExistence type="inferred from homology"/>